<keyword evidence="1" id="KW-0805">Transcription regulation</keyword>
<dbReference type="InterPro" id="IPR009057">
    <property type="entry name" value="Homeodomain-like_sf"/>
</dbReference>
<keyword evidence="3" id="KW-0804">Transcription</keyword>
<sequence length="188" mass="21040">MRADAARNLELVLTTGARMLAEDPATSIAAIAAEAGVDRRTVYRRFTSREELLTAVYQARLDAIEAAIEAARLREAPVPVALYQYVQGIVRVNRTWPTEVSRMRSDPEIWARRQRAVEEVDRFLKRATYEGFLRAGLPARWPGSVLGALVRLSTKDLSVLNDVQAADVIVDTFLRALGTASSLDRREW</sequence>
<dbReference type="PANTHER" id="PTHR30055:SF234">
    <property type="entry name" value="HTH-TYPE TRANSCRIPTIONAL REGULATOR BETI"/>
    <property type="match status" value="1"/>
</dbReference>
<dbReference type="PATRIC" id="fig|749927.5.peg.1445"/>
<dbReference type="InterPro" id="IPR036271">
    <property type="entry name" value="Tet_transcr_reg_TetR-rel_C_sf"/>
</dbReference>
<dbReference type="Pfam" id="PF00440">
    <property type="entry name" value="TetR_N"/>
    <property type="match status" value="1"/>
</dbReference>
<dbReference type="InterPro" id="IPR050109">
    <property type="entry name" value="HTH-type_TetR-like_transc_reg"/>
</dbReference>
<feature type="domain" description="HTH tetR-type" evidence="5">
    <location>
        <begin position="6"/>
        <end position="64"/>
    </location>
</feature>
<dbReference type="PANTHER" id="PTHR30055">
    <property type="entry name" value="HTH-TYPE TRANSCRIPTIONAL REGULATOR RUTR"/>
    <property type="match status" value="1"/>
</dbReference>
<dbReference type="HOGENOM" id="CLU_069356_38_1_11"/>
<evidence type="ECO:0000313" key="6">
    <source>
        <dbReference type="EMBL" id="ADJ43216.1"/>
    </source>
</evidence>
<evidence type="ECO:0000313" key="7">
    <source>
        <dbReference type="Proteomes" id="UP000000328"/>
    </source>
</evidence>
<dbReference type="GeneID" id="92869194"/>
<evidence type="ECO:0000256" key="3">
    <source>
        <dbReference type="ARBA" id="ARBA00023163"/>
    </source>
</evidence>
<dbReference type="AlphaFoldDB" id="A0A0H3D151"/>
<dbReference type="eggNOG" id="COG1309">
    <property type="taxonomic scope" value="Bacteria"/>
</dbReference>
<dbReference type="RefSeq" id="WP_013223304.1">
    <property type="nucleotide sequence ID" value="NC_014318.1"/>
</dbReference>
<evidence type="ECO:0000256" key="1">
    <source>
        <dbReference type="ARBA" id="ARBA00023015"/>
    </source>
</evidence>
<dbReference type="Gene3D" id="1.10.357.10">
    <property type="entry name" value="Tetracycline Repressor, domain 2"/>
    <property type="match status" value="1"/>
</dbReference>
<name>A0A0H3D151_AMYMU</name>
<reference evidence="6 7" key="1">
    <citation type="journal article" date="2010" name="Cell Res.">
        <title>Complete genome sequence of the rifamycin SV-producing Amycolatopsis mediterranei U32 revealed its genetic characteristics in phylogeny and metabolism.</title>
        <authorList>
            <person name="Zhao W."/>
            <person name="Zhong Y."/>
            <person name="Yuan H."/>
            <person name="Wang J."/>
            <person name="Zheng H."/>
            <person name="Wang Y."/>
            <person name="Cen X."/>
            <person name="Xu F."/>
            <person name="Bai J."/>
            <person name="Han X."/>
            <person name="Lu G."/>
            <person name="Zhu Y."/>
            <person name="Shao Z."/>
            <person name="Yan H."/>
            <person name="Li C."/>
            <person name="Peng N."/>
            <person name="Zhang Z."/>
            <person name="Zhang Y."/>
            <person name="Lin W."/>
            <person name="Fan Y."/>
            <person name="Qin Z."/>
            <person name="Hu Y."/>
            <person name="Zhu B."/>
            <person name="Wang S."/>
            <person name="Ding X."/>
            <person name="Zhao G.P."/>
        </authorList>
    </citation>
    <scope>NUCLEOTIDE SEQUENCE [LARGE SCALE GENOMIC DNA]</scope>
    <source>
        <strain evidence="7">U-32</strain>
    </source>
</reference>
<dbReference type="SUPFAM" id="SSF46689">
    <property type="entry name" value="Homeodomain-like"/>
    <property type="match status" value="1"/>
</dbReference>
<evidence type="ECO:0000256" key="4">
    <source>
        <dbReference type="PROSITE-ProRule" id="PRU00335"/>
    </source>
</evidence>
<dbReference type="EMBL" id="CP002000">
    <property type="protein sequence ID" value="ADJ43216.1"/>
    <property type="molecule type" value="Genomic_DNA"/>
</dbReference>
<accession>A0A0H3D151</accession>
<dbReference type="SUPFAM" id="SSF48498">
    <property type="entry name" value="Tetracyclin repressor-like, C-terminal domain"/>
    <property type="match status" value="1"/>
</dbReference>
<dbReference type="Proteomes" id="UP000000328">
    <property type="component" value="Chromosome"/>
</dbReference>
<dbReference type="GO" id="GO:0003700">
    <property type="term" value="F:DNA-binding transcription factor activity"/>
    <property type="evidence" value="ECO:0007669"/>
    <property type="project" value="TreeGrafter"/>
</dbReference>
<dbReference type="PROSITE" id="PS50977">
    <property type="entry name" value="HTH_TETR_2"/>
    <property type="match status" value="1"/>
</dbReference>
<organism evidence="6 7">
    <name type="scientific">Amycolatopsis mediterranei (strain U-32)</name>
    <dbReference type="NCBI Taxonomy" id="749927"/>
    <lineage>
        <taxon>Bacteria</taxon>
        <taxon>Bacillati</taxon>
        <taxon>Actinomycetota</taxon>
        <taxon>Actinomycetes</taxon>
        <taxon>Pseudonocardiales</taxon>
        <taxon>Pseudonocardiaceae</taxon>
        <taxon>Amycolatopsis</taxon>
    </lineage>
</organism>
<proteinExistence type="predicted"/>
<dbReference type="KEGG" id="amd:AMED_1402"/>
<protein>
    <recommendedName>
        <fullName evidence="5">HTH tetR-type domain-containing protein</fullName>
    </recommendedName>
</protein>
<feature type="DNA-binding region" description="H-T-H motif" evidence="4">
    <location>
        <begin position="27"/>
        <end position="46"/>
    </location>
</feature>
<evidence type="ECO:0000256" key="2">
    <source>
        <dbReference type="ARBA" id="ARBA00023125"/>
    </source>
</evidence>
<gene>
    <name evidence="6" type="ordered locus">AMED_1402</name>
</gene>
<evidence type="ECO:0000259" key="5">
    <source>
        <dbReference type="PROSITE" id="PS50977"/>
    </source>
</evidence>
<dbReference type="GO" id="GO:0000976">
    <property type="term" value="F:transcription cis-regulatory region binding"/>
    <property type="evidence" value="ECO:0007669"/>
    <property type="project" value="TreeGrafter"/>
</dbReference>
<dbReference type="InterPro" id="IPR001647">
    <property type="entry name" value="HTH_TetR"/>
</dbReference>
<dbReference type="OrthoDB" id="3570708at2"/>
<keyword evidence="2 4" id="KW-0238">DNA-binding</keyword>